<dbReference type="SMART" id="SM00752">
    <property type="entry name" value="HTTM"/>
    <property type="match status" value="1"/>
</dbReference>
<proteinExistence type="predicted"/>
<dbReference type="Proteomes" id="UP000282731">
    <property type="component" value="Chromosome"/>
</dbReference>
<keyword evidence="4 5" id="KW-0472">Membrane</keyword>
<evidence type="ECO:0000313" key="7">
    <source>
        <dbReference type="EMBL" id="AZT95983.1"/>
    </source>
</evidence>
<feature type="domain" description="HTTM-like" evidence="6">
    <location>
        <begin position="21"/>
        <end position="261"/>
    </location>
</feature>
<dbReference type="AlphaFoldDB" id="A0A2A3X4L7"/>
<dbReference type="EMBL" id="CP025334">
    <property type="protein sequence ID" value="AZT95983.1"/>
    <property type="molecule type" value="Genomic_DNA"/>
</dbReference>
<dbReference type="InterPro" id="IPR052964">
    <property type="entry name" value="Sporulation_signal_mat"/>
</dbReference>
<feature type="transmembrane region" description="Helical" evidence="5">
    <location>
        <begin position="92"/>
        <end position="109"/>
    </location>
</feature>
<reference evidence="7 10" key="3">
    <citation type="submission" date="2019-01" db="EMBL/GenBank/DDBJ databases">
        <title>Comparative genomic analysis of Brevibacterium aurantiacum sheds light on its evolution and its adaptation to smear-ripened cheeses.</title>
        <authorList>
            <person name="Moineau S."/>
        </authorList>
    </citation>
    <scope>NUCLEOTIDE SEQUENCE [LARGE SCALE GENOMIC DNA]</scope>
    <source>
        <strain evidence="7 10">SMQ-1420</strain>
    </source>
</reference>
<comment type="subcellular location">
    <subcellularLocation>
        <location evidence="1">Endomembrane system</location>
        <topology evidence="1">Multi-pass membrane protein</topology>
    </subcellularLocation>
</comment>
<protein>
    <recommendedName>
        <fullName evidence="6">HTTM-like domain-containing protein</fullName>
    </recommendedName>
</protein>
<feature type="transmembrane region" description="Helical" evidence="5">
    <location>
        <begin position="184"/>
        <end position="205"/>
    </location>
</feature>
<evidence type="ECO:0000313" key="10">
    <source>
        <dbReference type="Proteomes" id="UP000282731"/>
    </source>
</evidence>
<evidence type="ECO:0000259" key="6">
    <source>
        <dbReference type="SMART" id="SM00752"/>
    </source>
</evidence>
<name>A0A2A3X4L7_BREAU</name>
<keyword evidence="2 5" id="KW-0812">Transmembrane</keyword>
<gene>
    <name evidence="8" type="ORF">CIK79_10150</name>
    <name evidence="7" type="ORF">CXR27_02360</name>
</gene>
<evidence type="ECO:0000256" key="3">
    <source>
        <dbReference type="ARBA" id="ARBA00022989"/>
    </source>
</evidence>
<accession>A0A2A3X4L7</accession>
<reference evidence="7 10" key="2">
    <citation type="submission" date="2017-12" db="EMBL/GenBank/DDBJ databases">
        <authorList>
            <person name="Levesque S."/>
        </authorList>
    </citation>
    <scope>NUCLEOTIDE SEQUENCE [LARGE SCALE GENOMIC DNA]</scope>
    <source>
        <strain evidence="7 10">SMQ-1420</strain>
    </source>
</reference>
<dbReference type="EMBL" id="NRGX01000001">
    <property type="protein sequence ID" value="PCC18621.1"/>
    <property type="molecule type" value="Genomic_DNA"/>
</dbReference>
<dbReference type="GO" id="GO:0012505">
    <property type="term" value="C:endomembrane system"/>
    <property type="evidence" value="ECO:0007669"/>
    <property type="project" value="UniProtKB-SubCell"/>
</dbReference>
<keyword evidence="3 5" id="KW-1133">Transmembrane helix</keyword>
<evidence type="ECO:0000313" key="8">
    <source>
        <dbReference type="EMBL" id="PCC18621.1"/>
    </source>
</evidence>
<evidence type="ECO:0000256" key="1">
    <source>
        <dbReference type="ARBA" id="ARBA00004127"/>
    </source>
</evidence>
<feature type="transmembrane region" description="Helical" evidence="5">
    <location>
        <begin position="26"/>
        <end position="42"/>
    </location>
</feature>
<feature type="transmembrane region" description="Helical" evidence="5">
    <location>
        <begin position="217"/>
        <end position="234"/>
    </location>
</feature>
<evidence type="ECO:0000256" key="4">
    <source>
        <dbReference type="ARBA" id="ARBA00023136"/>
    </source>
</evidence>
<evidence type="ECO:0000313" key="9">
    <source>
        <dbReference type="Proteomes" id="UP000218377"/>
    </source>
</evidence>
<sequence>MALGLLLTVLFTPVDQLFFRSQSVPAGTLCGGVAGDLSLFCMSQPHDSPAAKIIAVVILVAVVVGLLPGLTTWLHAWVAWSFQISSPIPDGGDQVGAMVATWLCILYFADTRLTHWSYRSTPPIQPVRSMIRYSGSSLLILQTAVIYGHAFIAKLSVPEWTNATSLWYWIQHPAFRPPQFITEILSFISSSWIGTIGLNYGTLVLEASLMLVFLMPRRAAAIVAVIAVVFHIGIALTFGLWSFFCSMLCVVILGIIVPHTNRLALEAKFANSTKNPDPRITQNGG</sequence>
<dbReference type="PANTHER" id="PTHR39535:SF2">
    <property type="entry name" value="HTTM DOMAIN-CONTAINING PROTEIN"/>
    <property type="match status" value="1"/>
</dbReference>
<dbReference type="InterPro" id="IPR011020">
    <property type="entry name" value="HTTM-like"/>
</dbReference>
<dbReference type="Proteomes" id="UP000218377">
    <property type="component" value="Unassembled WGS sequence"/>
</dbReference>
<organism evidence="8 9">
    <name type="scientific">Brevibacterium aurantiacum</name>
    <dbReference type="NCBI Taxonomy" id="273384"/>
    <lineage>
        <taxon>Bacteria</taxon>
        <taxon>Bacillati</taxon>
        <taxon>Actinomycetota</taxon>
        <taxon>Actinomycetes</taxon>
        <taxon>Micrococcales</taxon>
        <taxon>Brevibacteriaceae</taxon>
        <taxon>Brevibacterium</taxon>
    </lineage>
</organism>
<dbReference type="PANTHER" id="PTHR39535">
    <property type="entry name" value="SPORULATION-DELAYING PROTEIN SDPB"/>
    <property type="match status" value="1"/>
</dbReference>
<reference evidence="8 9" key="1">
    <citation type="journal article" date="2017" name="Elife">
        <title>Extensive horizontal gene transfer in cheese-associated bacteria.</title>
        <authorList>
            <person name="Bonham K.S."/>
            <person name="Wolfe B.E."/>
            <person name="Dutton R.J."/>
        </authorList>
    </citation>
    <scope>NUCLEOTIDE SEQUENCE [LARGE SCALE GENOMIC DNA]</scope>
    <source>
        <strain evidence="8 9">JB5</strain>
    </source>
</reference>
<feature type="transmembrane region" description="Helical" evidence="5">
    <location>
        <begin position="54"/>
        <end position="80"/>
    </location>
</feature>
<evidence type="ECO:0000256" key="5">
    <source>
        <dbReference type="SAM" id="Phobius"/>
    </source>
</evidence>
<feature type="transmembrane region" description="Helical" evidence="5">
    <location>
        <begin position="130"/>
        <end position="152"/>
    </location>
</feature>
<evidence type="ECO:0000256" key="2">
    <source>
        <dbReference type="ARBA" id="ARBA00022692"/>
    </source>
</evidence>